<feature type="transmembrane region" description="Helical" evidence="6">
    <location>
        <begin position="166"/>
        <end position="188"/>
    </location>
</feature>
<protein>
    <submittedName>
        <fullName evidence="9">NADH-quinone oxidoreductase subunit L</fullName>
    </submittedName>
</protein>
<dbReference type="Pfam" id="PF00662">
    <property type="entry name" value="Proton_antipo_N"/>
    <property type="match status" value="1"/>
</dbReference>
<dbReference type="GO" id="GO:0012505">
    <property type="term" value="C:endomembrane system"/>
    <property type="evidence" value="ECO:0007669"/>
    <property type="project" value="UniProtKB-SubCell"/>
</dbReference>
<reference evidence="9 10" key="1">
    <citation type="journal article" date="2016" name="Nat. Commun.">
        <title>Thousands of microbial genomes shed light on interconnected biogeochemical processes in an aquifer system.</title>
        <authorList>
            <person name="Anantharaman K."/>
            <person name="Brown C.T."/>
            <person name="Hug L.A."/>
            <person name="Sharon I."/>
            <person name="Castelle C.J."/>
            <person name="Probst A.J."/>
            <person name="Thomas B.C."/>
            <person name="Singh A."/>
            <person name="Wilkins M.J."/>
            <person name="Karaoz U."/>
            <person name="Brodie E.L."/>
            <person name="Williams K.H."/>
            <person name="Hubbard S.S."/>
            <person name="Banfield J.F."/>
        </authorList>
    </citation>
    <scope>NUCLEOTIDE SEQUENCE [LARGE SCALE GENOMIC DNA]</scope>
</reference>
<dbReference type="NCBIfam" id="NF005141">
    <property type="entry name" value="PRK06590.1"/>
    <property type="match status" value="1"/>
</dbReference>
<feature type="transmembrane region" description="Helical" evidence="6">
    <location>
        <begin position="443"/>
        <end position="466"/>
    </location>
</feature>
<accession>A0A1F2UQ21</accession>
<name>A0A1F2UQ21_9ACTN</name>
<dbReference type="PRINTS" id="PR01435">
    <property type="entry name" value="NPOXDRDTASE5"/>
</dbReference>
<feature type="transmembrane region" description="Helical" evidence="6">
    <location>
        <begin position="135"/>
        <end position="154"/>
    </location>
</feature>
<feature type="transmembrane region" description="Helical" evidence="6">
    <location>
        <begin position="110"/>
        <end position="129"/>
    </location>
</feature>
<evidence type="ECO:0000256" key="5">
    <source>
        <dbReference type="RuleBase" id="RU000320"/>
    </source>
</evidence>
<dbReference type="GO" id="GO:0008137">
    <property type="term" value="F:NADH dehydrogenase (ubiquinone) activity"/>
    <property type="evidence" value="ECO:0007669"/>
    <property type="project" value="InterPro"/>
</dbReference>
<proteinExistence type="predicted"/>
<dbReference type="GO" id="GO:0042773">
    <property type="term" value="P:ATP synthesis coupled electron transport"/>
    <property type="evidence" value="ECO:0007669"/>
    <property type="project" value="InterPro"/>
</dbReference>
<feature type="transmembrane region" description="Helical" evidence="6">
    <location>
        <begin position="367"/>
        <end position="387"/>
    </location>
</feature>
<evidence type="ECO:0000256" key="4">
    <source>
        <dbReference type="ARBA" id="ARBA00023136"/>
    </source>
</evidence>
<organism evidence="9 10">
    <name type="scientific">Candidatus Aquicultor primus</name>
    <dbReference type="NCBI Taxonomy" id="1797195"/>
    <lineage>
        <taxon>Bacteria</taxon>
        <taxon>Bacillati</taxon>
        <taxon>Actinomycetota</taxon>
        <taxon>Candidatus Aquicultoria</taxon>
        <taxon>Candidatus Aquicultorales</taxon>
        <taxon>Candidatus Aquicultoraceae</taxon>
        <taxon>Candidatus Aquicultor</taxon>
    </lineage>
</organism>
<dbReference type="PRINTS" id="PR01434">
    <property type="entry name" value="NADHDHGNASE5"/>
</dbReference>
<dbReference type="GO" id="GO:0016020">
    <property type="term" value="C:membrane"/>
    <property type="evidence" value="ECO:0007669"/>
    <property type="project" value="UniProtKB-SubCell"/>
</dbReference>
<comment type="caution">
    <text evidence="9">The sequence shown here is derived from an EMBL/GenBank/DDBJ whole genome shotgun (WGS) entry which is preliminary data.</text>
</comment>
<dbReference type="InterPro" id="IPR001516">
    <property type="entry name" value="Proton_antipo_N"/>
</dbReference>
<evidence type="ECO:0000259" key="7">
    <source>
        <dbReference type="Pfam" id="PF00361"/>
    </source>
</evidence>
<feature type="transmembrane region" description="Helical" evidence="6">
    <location>
        <begin position="273"/>
        <end position="295"/>
    </location>
</feature>
<dbReference type="NCBIfam" id="TIGR01974">
    <property type="entry name" value="NDH_I_L"/>
    <property type="match status" value="1"/>
</dbReference>
<evidence type="ECO:0000313" key="9">
    <source>
        <dbReference type="EMBL" id="OFW33165.1"/>
    </source>
</evidence>
<feature type="transmembrane region" description="Helical" evidence="6">
    <location>
        <begin position="486"/>
        <end position="507"/>
    </location>
</feature>
<dbReference type="GO" id="GO:0003954">
    <property type="term" value="F:NADH dehydrogenase activity"/>
    <property type="evidence" value="ECO:0007669"/>
    <property type="project" value="TreeGrafter"/>
</dbReference>
<feature type="transmembrane region" description="Helical" evidence="6">
    <location>
        <begin position="208"/>
        <end position="230"/>
    </location>
</feature>
<dbReference type="PANTHER" id="PTHR42829">
    <property type="entry name" value="NADH-UBIQUINONE OXIDOREDUCTASE CHAIN 5"/>
    <property type="match status" value="1"/>
</dbReference>
<evidence type="ECO:0000259" key="8">
    <source>
        <dbReference type="Pfam" id="PF00662"/>
    </source>
</evidence>
<dbReference type="Pfam" id="PF00361">
    <property type="entry name" value="Proton_antipo_M"/>
    <property type="match status" value="1"/>
</dbReference>
<feature type="domain" description="NADH-Ubiquinone oxidoreductase (complex I) chain 5 N-terminal" evidence="8">
    <location>
        <begin position="63"/>
        <end position="113"/>
    </location>
</feature>
<dbReference type="GO" id="GO:0015990">
    <property type="term" value="P:electron transport coupled proton transport"/>
    <property type="evidence" value="ECO:0007669"/>
    <property type="project" value="TreeGrafter"/>
</dbReference>
<feature type="transmembrane region" description="Helical" evidence="6">
    <location>
        <begin position="330"/>
        <end position="347"/>
    </location>
</feature>
<evidence type="ECO:0000256" key="3">
    <source>
        <dbReference type="ARBA" id="ARBA00022989"/>
    </source>
</evidence>
<keyword evidence="3 6" id="KW-1133">Transmembrane helix</keyword>
<dbReference type="InterPro" id="IPR003945">
    <property type="entry name" value="NU5C-like"/>
</dbReference>
<dbReference type="Proteomes" id="UP000178086">
    <property type="component" value="Unassembled WGS sequence"/>
</dbReference>
<evidence type="ECO:0000256" key="1">
    <source>
        <dbReference type="ARBA" id="ARBA00004127"/>
    </source>
</evidence>
<gene>
    <name evidence="9" type="ORF">A2074_05885</name>
</gene>
<keyword evidence="4 6" id="KW-0472">Membrane</keyword>
<feature type="transmembrane region" description="Helical" evidence="6">
    <location>
        <begin position="242"/>
        <end position="261"/>
    </location>
</feature>
<dbReference type="PANTHER" id="PTHR42829:SF2">
    <property type="entry name" value="NADH-UBIQUINONE OXIDOREDUCTASE CHAIN 5"/>
    <property type="match status" value="1"/>
</dbReference>
<feature type="transmembrane region" description="Helical" evidence="6">
    <location>
        <begin position="6"/>
        <end position="22"/>
    </location>
</feature>
<feature type="transmembrane region" description="Helical" evidence="6">
    <location>
        <begin position="80"/>
        <end position="98"/>
    </location>
</feature>
<dbReference type="InterPro" id="IPR018393">
    <property type="entry name" value="NADHpl_OxRdtase_5_subgr"/>
</dbReference>
<feature type="transmembrane region" description="Helical" evidence="6">
    <location>
        <begin position="307"/>
        <end position="324"/>
    </location>
</feature>
<dbReference type="Gene3D" id="1.20.5.2700">
    <property type="match status" value="1"/>
</dbReference>
<feature type="domain" description="NADH:quinone oxidoreductase/Mrp antiporter transmembrane" evidence="7">
    <location>
        <begin position="129"/>
        <end position="414"/>
    </location>
</feature>
<evidence type="ECO:0000313" key="10">
    <source>
        <dbReference type="Proteomes" id="UP000178086"/>
    </source>
</evidence>
<dbReference type="AlphaFoldDB" id="A0A1F2UQ21"/>
<feature type="transmembrane region" description="Helical" evidence="6">
    <location>
        <begin position="399"/>
        <end position="423"/>
    </location>
</feature>
<feature type="transmembrane region" description="Helical" evidence="6">
    <location>
        <begin position="591"/>
        <end position="610"/>
    </location>
</feature>
<comment type="subcellular location">
    <subcellularLocation>
        <location evidence="1">Endomembrane system</location>
        <topology evidence="1">Multi-pass membrane protein</topology>
    </subcellularLocation>
    <subcellularLocation>
        <location evidence="5">Membrane</location>
        <topology evidence="5">Multi-pass membrane protein</topology>
    </subcellularLocation>
</comment>
<keyword evidence="2 5" id="KW-0812">Transmembrane</keyword>
<dbReference type="EMBL" id="MELI01000074">
    <property type="protein sequence ID" value="OFW33165.1"/>
    <property type="molecule type" value="Genomic_DNA"/>
</dbReference>
<evidence type="ECO:0000256" key="6">
    <source>
        <dbReference type="SAM" id="Phobius"/>
    </source>
</evidence>
<dbReference type="InterPro" id="IPR001750">
    <property type="entry name" value="ND/Mrp_TM"/>
</dbReference>
<evidence type="ECO:0000256" key="2">
    <source>
        <dbReference type="ARBA" id="ARBA00022692"/>
    </source>
</evidence>
<sequence>MNYLSLIVLLPVLSFILLIVFGKKLGDKAAYLSIAAVGAAFGLSVKALLDVMGGAHADLSFTWLTVGNLKLTFGLLLDPLAGMMLVVVTFVSLLVQLFSVGYMHGDKRYGWFYACLSMFTASMLLLVVSPNFVQMYMAWEGVGLFSYLLVGFWFEKRSASDAAKKAFMVTRVGDLGFGIGLIILFITAGTLDMSQVFAMKFAPETASLIAILFFFGAIGKSAQFPLHVWLPDAMEGPTPVSALIHAATMVAAGVYLVARAYPLFEQGPAAMEFVAIIGTITAFMAATIALTATDIKKILAYSTVSQLGYMMMGLGVGAFAAGTFHLMNHAFFKALLFLGAGSVIHAVHSQEIFDMGGLSRKMKITSLTFVIGGLALAGIPPFSGFWSKDEILLGAFESGHTAIFAIGLLTALFTAFYTFRLIFVVFFGKPRGHHGDHVHESPAVMAVPLMLLAALALTSGLLGSPFMGNAYQSFILGGHGEAEHHINYLVMGLSIGVAVLGIFGAWLKYSTSLLPSNVMSKNNIIYQLLVNKYYIDEIYEFTLVKPTHAIARYVLIFDQRVIDGAVNGVAWVVARIGGSLKYLQTGYAQNYALVMVISVVVLIIWSFRAIQLF</sequence>
<feature type="transmembrane region" description="Helical" evidence="6">
    <location>
        <begin position="29"/>
        <end position="49"/>
    </location>
</feature>